<evidence type="ECO:0000256" key="1">
    <source>
        <dbReference type="ARBA" id="ARBA00011982"/>
    </source>
</evidence>
<dbReference type="Proteomes" id="UP000265520">
    <property type="component" value="Unassembled WGS sequence"/>
</dbReference>
<evidence type="ECO:0000313" key="7">
    <source>
        <dbReference type="Proteomes" id="UP000265520"/>
    </source>
</evidence>
<dbReference type="EC" id="3.2.2.6" evidence="1"/>
<comment type="caution">
    <text evidence="6">The sequence shown here is derived from an EMBL/GenBank/DDBJ whole genome shotgun (WGS) entry which is preliminary data.</text>
</comment>
<evidence type="ECO:0000259" key="5">
    <source>
        <dbReference type="PROSITE" id="PS50104"/>
    </source>
</evidence>
<keyword evidence="7" id="KW-1185">Reference proteome</keyword>
<dbReference type="SUPFAM" id="SSF52200">
    <property type="entry name" value="Toll/Interleukin receptor TIR domain"/>
    <property type="match status" value="1"/>
</dbReference>
<dbReference type="Gene3D" id="3.40.50.10140">
    <property type="entry name" value="Toll/interleukin-1 receptor homology (TIR) domain"/>
    <property type="match status" value="1"/>
</dbReference>
<dbReference type="SMART" id="SM00255">
    <property type="entry name" value="TIR"/>
    <property type="match status" value="1"/>
</dbReference>
<evidence type="ECO:0000256" key="4">
    <source>
        <dbReference type="ARBA" id="ARBA00047304"/>
    </source>
</evidence>
<dbReference type="Pfam" id="PF01582">
    <property type="entry name" value="TIR"/>
    <property type="match status" value="1"/>
</dbReference>
<sequence>MSASCTSFQPSSDPNLLDLGSHRYIYDVFISFRGSDTRNGFVGHLYAHLVRKGLIVFKDDIELRRGQSISPQLLQAIQDSRVSIVVFSKDYASSTWCLDEMTAIDECRAELRQTVFPIFYDVDPSHVRKQNGVYENAFVVHTETFKHEPHRVDGWKKAMTCLAGLGGTDVRN</sequence>
<dbReference type="InterPro" id="IPR000157">
    <property type="entry name" value="TIR_dom"/>
</dbReference>
<organism evidence="6 7">
    <name type="scientific">Trifolium medium</name>
    <dbReference type="NCBI Taxonomy" id="97028"/>
    <lineage>
        <taxon>Eukaryota</taxon>
        <taxon>Viridiplantae</taxon>
        <taxon>Streptophyta</taxon>
        <taxon>Embryophyta</taxon>
        <taxon>Tracheophyta</taxon>
        <taxon>Spermatophyta</taxon>
        <taxon>Magnoliopsida</taxon>
        <taxon>eudicotyledons</taxon>
        <taxon>Gunneridae</taxon>
        <taxon>Pentapetalae</taxon>
        <taxon>rosids</taxon>
        <taxon>fabids</taxon>
        <taxon>Fabales</taxon>
        <taxon>Fabaceae</taxon>
        <taxon>Papilionoideae</taxon>
        <taxon>50 kb inversion clade</taxon>
        <taxon>NPAAA clade</taxon>
        <taxon>Hologalegina</taxon>
        <taxon>IRL clade</taxon>
        <taxon>Trifolieae</taxon>
        <taxon>Trifolium</taxon>
    </lineage>
</organism>
<dbReference type="EMBL" id="LXQA010071460">
    <property type="protein sequence ID" value="MCI09123.1"/>
    <property type="molecule type" value="Genomic_DNA"/>
</dbReference>
<dbReference type="PANTHER" id="PTHR32009:SF39">
    <property type="entry name" value="TIR DOMAIN-CONTAINING PROTEIN"/>
    <property type="match status" value="1"/>
</dbReference>
<dbReference type="PROSITE" id="PS50104">
    <property type="entry name" value="TIR"/>
    <property type="match status" value="1"/>
</dbReference>
<dbReference type="FunFam" id="3.40.50.10140:FF:000007">
    <property type="entry name" value="Disease resistance protein (TIR-NBS-LRR class)"/>
    <property type="match status" value="1"/>
</dbReference>
<evidence type="ECO:0000256" key="2">
    <source>
        <dbReference type="ARBA" id="ARBA00022801"/>
    </source>
</evidence>
<protein>
    <recommendedName>
        <fullName evidence="1">ADP-ribosyl cyclase/cyclic ADP-ribose hydrolase</fullName>
        <ecNumber evidence="1">3.2.2.6</ecNumber>
    </recommendedName>
</protein>
<evidence type="ECO:0000313" key="6">
    <source>
        <dbReference type="EMBL" id="MCI09123.1"/>
    </source>
</evidence>
<keyword evidence="2" id="KW-0378">Hydrolase</keyword>
<dbReference type="AlphaFoldDB" id="A0A392PAK8"/>
<proteinExistence type="predicted"/>
<feature type="non-terminal residue" evidence="6">
    <location>
        <position position="172"/>
    </location>
</feature>
<accession>A0A392PAK8</accession>
<dbReference type="GO" id="GO:0007165">
    <property type="term" value="P:signal transduction"/>
    <property type="evidence" value="ECO:0007669"/>
    <property type="project" value="InterPro"/>
</dbReference>
<keyword evidence="3" id="KW-0520">NAD</keyword>
<dbReference type="PANTHER" id="PTHR32009">
    <property type="entry name" value="TMV RESISTANCE PROTEIN N-LIKE"/>
    <property type="match status" value="1"/>
</dbReference>
<name>A0A392PAK8_9FABA</name>
<evidence type="ECO:0000256" key="3">
    <source>
        <dbReference type="ARBA" id="ARBA00023027"/>
    </source>
</evidence>
<dbReference type="InterPro" id="IPR035897">
    <property type="entry name" value="Toll_tir_struct_dom_sf"/>
</dbReference>
<comment type="catalytic activity">
    <reaction evidence="4">
        <text>NAD(+) + H2O = ADP-D-ribose + nicotinamide + H(+)</text>
        <dbReference type="Rhea" id="RHEA:16301"/>
        <dbReference type="ChEBI" id="CHEBI:15377"/>
        <dbReference type="ChEBI" id="CHEBI:15378"/>
        <dbReference type="ChEBI" id="CHEBI:17154"/>
        <dbReference type="ChEBI" id="CHEBI:57540"/>
        <dbReference type="ChEBI" id="CHEBI:57967"/>
        <dbReference type="EC" id="3.2.2.6"/>
    </reaction>
    <physiologicalReaction direction="left-to-right" evidence="4">
        <dbReference type="Rhea" id="RHEA:16302"/>
    </physiologicalReaction>
</comment>
<dbReference type="GO" id="GO:0061809">
    <property type="term" value="F:NAD+ nucleosidase activity, cyclic ADP-ribose generating"/>
    <property type="evidence" value="ECO:0007669"/>
    <property type="project" value="UniProtKB-EC"/>
</dbReference>
<reference evidence="6 7" key="1">
    <citation type="journal article" date="2018" name="Front. Plant Sci.">
        <title>Red Clover (Trifolium pratense) and Zigzag Clover (T. medium) - A Picture of Genomic Similarities and Differences.</title>
        <authorList>
            <person name="Dluhosova J."/>
            <person name="Istvanek J."/>
            <person name="Nedelnik J."/>
            <person name="Repkova J."/>
        </authorList>
    </citation>
    <scope>NUCLEOTIDE SEQUENCE [LARGE SCALE GENOMIC DNA]</scope>
    <source>
        <strain evidence="7">cv. 10/8</strain>
        <tissue evidence="6">Leaf</tissue>
    </source>
</reference>
<feature type="domain" description="TIR" evidence="5">
    <location>
        <begin position="24"/>
        <end position="172"/>
    </location>
</feature>